<keyword evidence="1" id="KW-1133">Transmembrane helix</keyword>
<evidence type="ECO:0000313" key="2">
    <source>
        <dbReference type="EMBL" id="KAG6627380.1"/>
    </source>
</evidence>
<evidence type="ECO:0000256" key="1">
    <source>
        <dbReference type="SAM" id="Phobius"/>
    </source>
</evidence>
<gene>
    <name evidence="2" type="ORF">CIPAW_15G123600</name>
</gene>
<feature type="transmembrane region" description="Helical" evidence="1">
    <location>
        <begin position="27"/>
        <end position="45"/>
    </location>
</feature>
<dbReference type="AlphaFoldDB" id="A0A8T1NEH5"/>
<dbReference type="Proteomes" id="UP000811609">
    <property type="component" value="Chromosome 15"/>
</dbReference>
<reference evidence="2" key="1">
    <citation type="submission" date="2020-12" db="EMBL/GenBank/DDBJ databases">
        <title>WGS assembly of Carya illinoinensis cv. Pawnee.</title>
        <authorList>
            <person name="Platts A."/>
            <person name="Shu S."/>
            <person name="Wright S."/>
            <person name="Barry K."/>
            <person name="Edger P."/>
            <person name="Pires J.C."/>
            <person name="Schmutz J."/>
        </authorList>
    </citation>
    <scope>NUCLEOTIDE SEQUENCE</scope>
    <source>
        <tissue evidence="2">Leaf</tissue>
    </source>
</reference>
<organism evidence="2 3">
    <name type="scientific">Carya illinoinensis</name>
    <name type="common">Pecan</name>
    <dbReference type="NCBI Taxonomy" id="32201"/>
    <lineage>
        <taxon>Eukaryota</taxon>
        <taxon>Viridiplantae</taxon>
        <taxon>Streptophyta</taxon>
        <taxon>Embryophyta</taxon>
        <taxon>Tracheophyta</taxon>
        <taxon>Spermatophyta</taxon>
        <taxon>Magnoliopsida</taxon>
        <taxon>eudicotyledons</taxon>
        <taxon>Gunneridae</taxon>
        <taxon>Pentapetalae</taxon>
        <taxon>rosids</taxon>
        <taxon>fabids</taxon>
        <taxon>Fagales</taxon>
        <taxon>Juglandaceae</taxon>
        <taxon>Carya</taxon>
    </lineage>
</organism>
<accession>A0A8T1NEH5</accession>
<dbReference type="EMBL" id="CM031823">
    <property type="protein sequence ID" value="KAG6627380.1"/>
    <property type="molecule type" value="Genomic_DNA"/>
</dbReference>
<keyword evidence="3" id="KW-1185">Reference proteome</keyword>
<protein>
    <submittedName>
        <fullName evidence="2">Uncharacterized protein</fullName>
    </submittedName>
</protein>
<feature type="transmembrane region" description="Helical" evidence="1">
    <location>
        <begin position="222"/>
        <end position="244"/>
    </location>
</feature>
<evidence type="ECO:0000313" key="3">
    <source>
        <dbReference type="Proteomes" id="UP000811609"/>
    </source>
</evidence>
<comment type="caution">
    <text evidence="2">The sequence shown here is derived from an EMBL/GenBank/DDBJ whole genome shotgun (WGS) entry which is preliminary data.</text>
</comment>
<keyword evidence="1" id="KW-0812">Transmembrane</keyword>
<sequence length="263" mass="29763">MEGDQEDEEEEATRATYKKKPSFSLSLSLHCIFLVGFGDFSYVLCNFGSLPILGFGDISYVLCDFRSLPSLPTLAINTCPLLALRFCCFREQTSLTFSGHANVAEALSFDRTAHGRVISSSNDSCSALHFTTHHIRKPKETRNSNLLSSTSLPLREFQLRSPPALQFRHLKSVAFRVQTRPCEYLEFFSLKRRNKVDYVESVTGSQGVSFPALSHMAINIPFVGYMAPIYLLSSLCMACFWKAFWTYVDHDTFTVLLLKFNDE</sequence>
<name>A0A8T1NEH5_CARIL</name>
<keyword evidence="1" id="KW-0472">Membrane</keyword>
<proteinExistence type="predicted"/>